<keyword evidence="1" id="KW-0732">Signal</keyword>
<feature type="signal peptide" evidence="1">
    <location>
        <begin position="1"/>
        <end position="20"/>
    </location>
</feature>
<sequence length="158" mass="18444">MIIKKIVFMLFSAFAVECCAQDLKDKEMKVFDAFNNHILTHFKSNGSIDSTLYWNSKGNKLSVNFEYPNYKFGMDSIQKLLLLEFREKVDVHDVNGAALLYVLVEENHKISEARIVRRYGYPQRADSAIIQTLLLSEKEWLKLKNEKPTVFPLLFKME</sequence>
<feature type="chain" id="PRO_5020560973" description="TonB C-terminal domain-containing protein" evidence="1">
    <location>
        <begin position="21"/>
        <end position="158"/>
    </location>
</feature>
<dbReference type="EMBL" id="SSMC01000003">
    <property type="protein sequence ID" value="THD66635.1"/>
    <property type="molecule type" value="Genomic_DNA"/>
</dbReference>
<comment type="caution">
    <text evidence="2">The sequence shown here is derived from an EMBL/GenBank/DDBJ whole genome shotgun (WGS) entry which is preliminary data.</text>
</comment>
<evidence type="ECO:0000256" key="1">
    <source>
        <dbReference type="SAM" id="SignalP"/>
    </source>
</evidence>
<dbReference type="RefSeq" id="WP_136336706.1">
    <property type="nucleotide sequence ID" value="NZ_QXMP01000003.1"/>
</dbReference>
<name>A0A4S3LZB0_9FLAO</name>
<dbReference type="AlphaFoldDB" id="A0A4S3LZB0"/>
<evidence type="ECO:0000313" key="2">
    <source>
        <dbReference type="EMBL" id="THD66635.1"/>
    </source>
</evidence>
<evidence type="ECO:0008006" key="4">
    <source>
        <dbReference type="Google" id="ProtNLM"/>
    </source>
</evidence>
<dbReference type="Proteomes" id="UP000305939">
    <property type="component" value="Unassembled WGS sequence"/>
</dbReference>
<proteinExistence type="predicted"/>
<protein>
    <recommendedName>
        <fullName evidence="4">TonB C-terminal domain-containing protein</fullName>
    </recommendedName>
</protein>
<keyword evidence="3" id="KW-1185">Reference proteome</keyword>
<accession>A0A4S3LZB0</accession>
<reference evidence="2 3" key="1">
    <citation type="submission" date="2019-04" db="EMBL/GenBank/DDBJ databases">
        <title>Draft genome sequence of Robertkochia marina CC-AMO-30D.</title>
        <authorList>
            <person name="Hameed A."/>
            <person name="Lin S.-Y."/>
            <person name="Shahina M."/>
            <person name="Lai W.-A."/>
            <person name="Young C.-C."/>
        </authorList>
    </citation>
    <scope>NUCLEOTIDE SEQUENCE [LARGE SCALE GENOMIC DNA]</scope>
    <source>
        <strain evidence="2 3">CC-AMO-30D</strain>
    </source>
</reference>
<organism evidence="2 3">
    <name type="scientific">Robertkochia marina</name>
    <dbReference type="NCBI Taxonomy" id="1227945"/>
    <lineage>
        <taxon>Bacteria</taxon>
        <taxon>Pseudomonadati</taxon>
        <taxon>Bacteroidota</taxon>
        <taxon>Flavobacteriia</taxon>
        <taxon>Flavobacteriales</taxon>
        <taxon>Flavobacteriaceae</taxon>
        <taxon>Robertkochia</taxon>
    </lineage>
</organism>
<gene>
    <name evidence="2" type="ORF">E7Z59_12665</name>
</gene>
<evidence type="ECO:0000313" key="3">
    <source>
        <dbReference type="Proteomes" id="UP000305939"/>
    </source>
</evidence>